<reference evidence="1 2" key="1">
    <citation type="journal article" date="2019" name="Emerg. Microbes Infect.">
        <title>Comprehensive subspecies identification of 175 nontuberculous mycobacteria species based on 7547 genomic profiles.</title>
        <authorList>
            <person name="Matsumoto Y."/>
            <person name="Kinjo T."/>
            <person name="Motooka D."/>
            <person name="Nabeya D."/>
            <person name="Jung N."/>
            <person name="Uechi K."/>
            <person name="Horii T."/>
            <person name="Iida T."/>
            <person name="Fujita J."/>
            <person name="Nakamura S."/>
        </authorList>
    </citation>
    <scope>NUCLEOTIDE SEQUENCE [LARGE SCALE GENOMIC DNA]</scope>
    <source>
        <strain evidence="1 2">JCM 12688</strain>
    </source>
</reference>
<gene>
    <name evidence="1" type="ORF">MGAD_52210</name>
</gene>
<evidence type="ECO:0008006" key="3">
    <source>
        <dbReference type="Google" id="ProtNLM"/>
    </source>
</evidence>
<organism evidence="1 2">
    <name type="scientific">Mycolicibacterium gadium</name>
    <name type="common">Mycobacterium gadium</name>
    <dbReference type="NCBI Taxonomy" id="1794"/>
    <lineage>
        <taxon>Bacteria</taxon>
        <taxon>Bacillati</taxon>
        <taxon>Actinomycetota</taxon>
        <taxon>Actinomycetes</taxon>
        <taxon>Mycobacteriales</taxon>
        <taxon>Mycobacteriaceae</taxon>
        <taxon>Mycolicibacterium</taxon>
    </lineage>
</organism>
<proteinExistence type="predicted"/>
<dbReference type="InterPro" id="IPR025534">
    <property type="entry name" value="DUF4420"/>
</dbReference>
<dbReference type="EMBL" id="AP022608">
    <property type="protein sequence ID" value="BBZ20886.1"/>
    <property type="molecule type" value="Genomic_DNA"/>
</dbReference>
<sequence length="330" mass="35462">MDLDPLWQVAEAQPSLPGRGRAHGTDFSTACGEILIAVNEDGSRAVLFPTESDDAFASDTTTKVQVTKRTLRFDGDEAVYVAVSCSADRLNGVFTTLAAEMIQASEGVSRPSAVILATLDEWRDLLSGEKSEILTESKLVGLAAELLTLLAVLSSDPHRDVTVWTGPQGALHDIRRGPEALEVKGTLSREGLSVEIHGLRQLEPPTDGRLHLVVFRLERDVEHGFSVPDLVRSILDLGVSRLEFVKRLGHVGYDQADEANYAELRYAVVDRYVYAVDGTFPRIVRASLVAGDAPAGVTLLRYTVDLAGATPTPLSTTEADAAVQTVAGVS</sequence>
<evidence type="ECO:0000313" key="1">
    <source>
        <dbReference type="EMBL" id="BBZ20886.1"/>
    </source>
</evidence>
<dbReference type="Pfam" id="PF14390">
    <property type="entry name" value="DUF4420"/>
    <property type="match status" value="1"/>
</dbReference>
<dbReference type="Proteomes" id="UP000466187">
    <property type="component" value="Chromosome"/>
</dbReference>
<accession>A0A7I7WT73</accession>
<dbReference type="AlphaFoldDB" id="A0A7I7WT73"/>
<dbReference type="KEGG" id="mgad:MGAD_52210"/>
<name>A0A7I7WT73_MYCGU</name>
<protein>
    <recommendedName>
        <fullName evidence="3">PD-(D/E)XK motif protein</fullName>
    </recommendedName>
</protein>
<evidence type="ECO:0000313" key="2">
    <source>
        <dbReference type="Proteomes" id="UP000466187"/>
    </source>
</evidence>